<dbReference type="Proteomes" id="UP001230915">
    <property type="component" value="Unassembled WGS sequence"/>
</dbReference>
<keyword evidence="3" id="KW-1185">Reference proteome</keyword>
<comment type="caution">
    <text evidence="2">The sequence shown here is derived from an EMBL/GenBank/DDBJ whole genome shotgun (WGS) entry which is preliminary data.</text>
</comment>
<evidence type="ECO:0000313" key="2">
    <source>
        <dbReference type="EMBL" id="MDQ7918151.1"/>
    </source>
</evidence>
<evidence type="ECO:0000256" key="1">
    <source>
        <dbReference type="SAM" id="MobiDB-lite"/>
    </source>
</evidence>
<protein>
    <submittedName>
        <fullName evidence="2">Uncharacterized protein</fullName>
    </submittedName>
</protein>
<name>A0ABU1A391_9FLAO</name>
<accession>A0ABU1A391</accession>
<proteinExistence type="predicted"/>
<feature type="compositionally biased region" description="Basic and acidic residues" evidence="1">
    <location>
        <begin position="16"/>
        <end position="53"/>
    </location>
</feature>
<feature type="region of interest" description="Disordered" evidence="1">
    <location>
        <begin position="1"/>
        <end position="94"/>
    </location>
</feature>
<dbReference type="RefSeq" id="WP_308865134.1">
    <property type="nucleotide sequence ID" value="NZ_JAVHUL010000033.1"/>
</dbReference>
<dbReference type="EMBL" id="JAVHUL010000033">
    <property type="protein sequence ID" value="MDQ7918151.1"/>
    <property type="molecule type" value="Genomic_DNA"/>
</dbReference>
<reference evidence="2 3" key="1">
    <citation type="submission" date="2023-08" db="EMBL/GenBank/DDBJ databases">
        <title>Mesonia sp. MT50, isolated from deep-sea sediment of the Mariana Trench.</title>
        <authorList>
            <person name="Fu H."/>
        </authorList>
    </citation>
    <scope>NUCLEOTIDE SEQUENCE [LARGE SCALE GENOMIC DNA]</scope>
    <source>
        <strain evidence="2 3">MT50</strain>
    </source>
</reference>
<evidence type="ECO:0000313" key="3">
    <source>
        <dbReference type="Proteomes" id="UP001230915"/>
    </source>
</evidence>
<sequence length="94" mass="10605">MKDKEKKTPLYNSDVTPREKERLNTENVHDDGGDDEMLRDRKRKADFEGKDLDVPGSNSAKKNHGSLGLKDEENDVYSQGGNNNELEEDHSADS</sequence>
<organism evidence="2 3">
    <name type="scientific">Mesonia profundi</name>
    <dbReference type="NCBI Taxonomy" id="3070998"/>
    <lineage>
        <taxon>Bacteria</taxon>
        <taxon>Pseudomonadati</taxon>
        <taxon>Bacteroidota</taxon>
        <taxon>Flavobacteriia</taxon>
        <taxon>Flavobacteriales</taxon>
        <taxon>Flavobacteriaceae</taxon>
        <taxon>Mesonia</taxon>
    </lineage>
</organism>
<gene>
    <name evidence="2" type="ORF">RBU60_11230</name>
</gene>